<dbReference type="RefSeq" id="XP_004027315.1">
    <property type="nucleotide sequence ID" value="XM_004027266.1"/>
</dbReference>
<dbReference type="InterPro" id="IPR006977">
    <property type="entry name" value="Yip1_dom"/>
</dbReference>
<dbReference type="PANTHER" id="PTHR12822:SF2">
    <property type="entry name" value="PROTEIN YIPF"/>
    <property type="match status" value="1"/>
</dbReference>
<evidence type="ECO:0000256" key="3">
    <source>
        <dbReference type="ARBA" id="ARBA00022692"/>
    </source>
</evidence>
<dbReference type="GeneID" id="14904045"/>
<dbReference type="OrthoDB" id="10256463at2759"/>
<proteinExistence type="inferred from homology"/>
<dbReference type="Pfam" id="PF04893">
    <property type="entry name" value="Yip1"/>
    <property type="match status" value="1"/>
</dbReference>
<evidence type="ECO:0000259" key="8">
    <source>
        <dbReference type="Pfam" id="PF04893"/>
    </source>
</evidence>
<keyword evidence="3 6" id="KW-0812">Transmembrane</keyword>
<name>G0R3I1_ICHMU</name>
<keyword evidence="4 6" id="KW-1133">Transmembrane helix</keyword>
<evidence type="ECO:0000256" key="7">
    <source>
        <dbReference type="SAM" id="MobiDB-lite"/>
    </source>
</evidence>
<comment type="subcellular location">
    <subcellularLocation>
        <location evidence="6">Golgi apparatus membrane</location>
        <topology evidence="6">Multi-pass membrane protein</topology>
    </subcellularLocation>
    <subcellularLocation>
        <location evidence="1">Membrane</location>
        <topology evidence="1">Multi-pass membrane protein</topology>
    </subcellularLocation>
</comment>
<dbReference type="EMBL" id="GL984303">
    <property type="protein sequence ID" value="EGR27970.1"/>
    <property type="molecule type" value="Genomic_DNA"/>
</dbReference>
<dbReference type="GO" id="GO:0016192">
    <property type="term" value="P:vesicle-mediated transport"/>
    <property type="evidence" value="ECO:0007669"/>
    <property type="project" value="InterPro"/>
</dbReference>
<feature type="transmembrane region" description="Helical" evidence="6">
    <location>
        <begin position="110"/>
        <end position="130"/>
    </location>
</feature>
<dbReference type="PANTHER" id="PTHR12822">
    <property type="entry name" value="PROTEIN YIPF"/>
    <property type="match status" value="1"/>
</dbReference>
<dbReference type="OMA" id="VFRRCVA"/>
<evidence type="ECO:0000256" key="1">
    <source>
        <dbReference type="ARBA" id="ARBA00004141"/>
    </source>
</evidence>
<keyword evidence="10" id="KW-1185">Reference proteome</keyword>
<dbReference type="eggNOG" id="KOG3114">
    <property type="taxonomic scope" value="Eukaryota"/>
</dbReference>
<dbReference type="Proteomes" id="UP000008983">
    <property type="component" value="Unassembled WGS sequence"/>
</dbReference>
<evidence type="ECO:0000256" key="6">
    <source>
        <dbReference type="RuleBase" id="RU361264"/>
    </source>
</evidence>
<evidence type="ECO:0000256" key="5">
    <source>
        <dbReference type="ARBA" id="ARBA00023136"/>
    </source>
</evidence>
<reference evidence="9 10" key="1">
    <citation type="submission" date="2011-07" db="EMBL/GenBank/DDBJ databases">
        <authorList>
            <person name="Coyne R."/>
            <person name="Brami D."/>
            <person name="Johnson J."/>
            <person name="Hostetler J."/>
            <person name="Hannick L."/>
            <person name="Clark T."/>
            <person name="Cassidy-Hanley D."/>
            <person name="Inman J."/>
        </authorList>
    </citation>
    <scope>NUCLEOTIDE SEQUENCE [LARGE SCALE GENOMIC DNA]</scope>
    <source>
        <strain evidence="9 10">G5</strain>
    </source>
</reference>
<feature type="transmembrane region" description="Helical" evidence="6">
    <location>
        <begin position="235"/>
        <end position="257"/>
    </location>
</feature>
<evidence type="ECO:0000313" key="9">
    <source>
        <dbReference type="EMBL" id="EGR27970.1"/>
    </source>
</evidence>
<evidence type="ECO:0000256" key="2">
    <source>
        <dbReference type="ARBA" id="ARBA00010596"/>
    </source>
</evidence>
<keyword evidence="5 6" id="KW-0472">Membrane</keyword>
<organism evidence="9 10">
    <name type="scientific">Ichthyophthirius multifiliis</name>
    <name type="common">White spot disease agent</name>
    <name type="synonym">Ich</name>
    <dbReference type="NCBI Taxonomy" id="5932"/>
    <lineage>
        <taxon>Eukaryota</taxon>
        <taxon>Sar</taxon>
        <taxon>Alveolata</taxon>
        <taxon>Ciliophora</taxon>
        <taxon>Intramacronucleata</taxon>
        <taxon>Oligohymenophorea</taxon>
        <taxon>Hymenostomatida</taxon>
        <taxon>Ophryoglenina</taxon>
        <taxon>Ichthyophthirius</taxon>
    </lineage>
</organism>
<accession>G0R3I1</accession>
<dbReference type="STRING" id="857967.G0R3I1"/>
<dbReference type="GO" id="GO:0000139">
    <property type="term" value="C:Golgi membrane"/>
    <property type="evidence" value="ECO:0007669"/>
    <property type="project" value="UniProtKB-SubCell"/>
</dbReference>
<evidence type="ECO:0000256" key="4">
    <source>
        <dbReference type="ARBA" id="ARBA00022989"/>
    </source>
</evidence>
<dbReference type="InterPro" id="IPR039765">
    <property type="entry name" value="Yip5/YIPF1/YIPF2"/>
</dbReference>
<feature type="transmembrane region" description="Helical" evidence="6">
    <location>
        <begin position="207"/>
        <end position="223"/>
    </location>
</feature>
<protein>
    <recommendedName>
        <fullName evidence="6">Protein YIPF</fullName>
    </recommendedName>
</protein>
<feature type="transmembrane region" description="Helical" evidence="6">
    <location>
        <begin position="142"/>
        <end position="168"/>
    </location>
</feature>
<dbReference type="AlphaFoldDB" id="G0R3I1"/>
<dbReference type="InParanoid" id="G0R3I1"/>
<dbReference type="GO" id="GO:0031267">
    <property type="term" value="F:small GTPase binding"/>
    <property type="evidence" value="ECO:0007669"/>
    <property type="project" value="InterPro"/>
</dbReference>
<feature type="transmembrane region" description="Helical" evidence="6">
    <location>
        <begin position="180"/>
        <end position="201"/>
    </location>
</feature>
<comment type="similarity">
    <text evidence="2 6">Belongs to the YIP1 family.</text>
</comment>
<feature type="region of interest" description="Disordered" evidence="7">
    <location>
        <begin position="1"/>
        <end position="23"/>
    </location>
</feature>
<sequence>MDYKIDNDSGYDQPQDLYGPSDNSQIQYSNKQVDIEYQKQNSTNETNDIIRFQMQKQQLGICGFLQLEYYQPYFNITSNEIKQRVKSCFLPIKPDFLNIIKQKPDLWGPFWILTTLIFMLYSCGNLSQYISEKNNYKVNFSYLPVAAAIVYSFGIGFPIVLCILIKFFGGDVSVFEIICLYGYSMGCFIIVAVFNMIPLYWMKVLSLVYGLLNSSIFIVMNILGQIQDIGNNKKYIILGLIGCCQLGLMLTFLLYFFKQS</sequence>
<evidence type="ECO:0000313" key="10">
    <source>
        <dbReference type="Proteomes" id="UP000008983"/>
    </source>
</evidence>
<feature type="domain" description="Yip1" evidence="8">
    <location>
        <begin position="96"/>
        <end position="241"/>
    </location>
</feature>
<gene>
    <name evidence="9" type="ORF">IMG5_185530</name>
</gene>